<accession>A7AQX0</accession>
<dbReference type="AlphaFoldDB" id="A7AQX0"/>
<dbReference type="VEuPathDB" id="PiroplasmaDB:BBOV_IV005780"/>
<name>A7AQX0_BABBO</name>
<dbReference type="GeneID" id="5478741"/>
<dbReference type="OMA" id="CYPAYHF"/>
<comment type="caution">
    <text evidence="1">The sequence shown here is derived from an EMBL/GenBank/DDBJ whole genome shotgun (WGS) entry which is preliminary data.</text>
</comment>
<reference evidence="1 2" key="1">
    <citation type="journal article" date="2007" name="PLoS Pathog.">
        <title>Genome sequence of Babesia bovis and comparative analysis of apicomplexan hemoprotozoa.</title>
        <authorList>
            <person name="Brayton K.A."/>
            <person name="Lau A.O.T."/>
            <person name="Herndon D.R."/>
            <person name="Hannick L."/>
            <person name="Kappmeyer L.S."/>
            <person name="Berens S.J."/>
            <person name="Bidwell S.L."/>
            <person name="Brown W.C."/>
            <person name="Crabtree J."/>
            <person name="Fadrosh D."/>
            <person name="Feldblum T."/>
            <person name="Forberger H.A."/>
            <person name="Haas B.J."/>
            <person name="Howell J.M."/>
            <person name="Khouri H."/>
            <person name="Koo H."/>
            <person name="Mann D.J."/>
            <person name="Norimine J."/>
            <person name="Paulsen I.T."/>
            <person name="Radune D."/>
            <person name="Ren Q."/>
            <person name="Smith R.K. Jr."/>
            <person name="Suarez C.E."/>
            <person name="White O."/>
            <person name="Wortman J.R."/>
            <person name="Knowles D.P. Jr."/>
            <person name="McElwain T.F."/>
            <person name="Nene V.M."/>
        </authorList>
    </citation>
    <scope>NUCLEOTIDE SEQUENCE [LARGE SCALE GENOMIC DNA]</scope>
    <source>
        <strain evidence="1">T2Bo</strain>
    </source>
</reference>
<sequence>MTDSVTACADLIAQRLRGMTKKVKPLSAVDLINVAGTADWKQLEKSLTARSAQPKRQHSTILDPGSKFASCLWAYLPPNAAEVNSDNTPQPVGDVVANNSSEISPSRKRACKSVNTPNRTLEHKSLVSVSDVLSRLFGKTNEKSQHFNFEQEPTELTLKHALDSLIRHEDGSTTNSQYSSTTLEECERFLSSCYGSFGSDVTLIDETSTTLAEEQLEDLMCTPLEVVRRKCEMFFERHGLVVKVRKLPAENAIRKTLPDSKQVLCYPAYHFVTRQYTHMFEQLMRARTFLDTRYNSCNESRNAKSPFSMVEPREEVINQIEALANDFTDPDFKGIFISVSTKAFVSPSEFGLVRRTKTVAWAVVELLESNRRDLKGLWVNPSLSASSATTLLSAMLPYTIMTSFMMSHPTADQLTQNKLFSVGLSAFDAFPRQALVLLTSPLRCGLVKHYEVDSDSTERVHEPDCDYCNVEDEPNHVDMGTSTDQCFCYQKANWNDLRRVIVGCTEGLMNMLLPRWRELIPHELMADLLDDLEHIVKPDSVMSQPIKTKEVATAIREAEYTGLTDIEIRVC</sequence>
<evidence type="ECO:0000313" key="1">
    <source>
        <dbReference type="EMBL" id="EDO06939.1"/>
    </source>
</evidence>
<keyword evidence="2" id="KW-1185">Reference proteome</keyword>
<dbReference type="KEGG" id="bbo:BBOV_IV005780"/>
<evidence type="ECO:0000313" key="2">
    <source>
        <dbReference type="Proteomes" id="UP000002173"/>
    </source>
</evidence>
<dbReference type="Proteomes" id="UP000002173">
    <property type="component" value="Unassembled WGS sequence"/>
</dbReference>
<dbReference type="eggNOG" id="ENOG502SPX1">
    <property type="taxonomic scope" value="Eukaryota"/>
</dbReference>
<reference evidence="2" key="3">
    <citation type="journal article" date="2021" name="Int. J. Parasitol.">
        <title>Comparative analysis of gene expression between Babesia bovis blood stages and kinetes allowed by improved genome annotation.</title>
        <authorList>
            <person name="Ueti M.W."/>
            <person name="Johnson W.C."/>
            <person name="Kappmeyer L.S."/>
            <person name="Herndon D.R."/>
            <person name="Mousel M.R."/>
            <person name="Reif K.E."/>
            <person name="Taus N.S."/>
            <person name="Ifeonu O.O."/>
            <person name="Silva J.C."/>
            <person name="Suarez C.E."/>
            <person name="Brayton K.A."/>
        </authorList>
    </citation>
    <scope>NUCLEOTIDE SEQUENCE [LARGE SCALE GENOMIC DNA]</scope>
</reference>
<gene>
    <name evidence="1" type="ORF">BBOV_IV005780</name>
</gene>
<proteinExistence type="predicted"/>
<protein>
    <submittedName>
        <fullName evidence="1">Uncharacterized protein</fullName>
    </submittedName>
</protein>
<organism evidence="1 2">
    <name type="scientific">Babesia bovis</name>
    <dbReference type="NCBI Taxonomy" id="5865"/>
    <lineage>
        <taxon>Eukaryota</taxon>
        <taxon>Sar</taxon>
        <taxon>Alveolata</taxon>
        <taxon>Apicomplexa</taxon>
        <taxon>Aconoidasida</taxon>
        <taxon>Piroplasmida</taxon>
        <taxon>Babesiidae</taxon>
        <taxon>Babesia</taxon>
    </lineage>
</organism>
<dbReference type="EMBL" id="AAXT01000002">
    <property type="protein sequence ID" value="EDO06939.1"/>
    <property type="molecule type" value="Genomic_DNA"/>
</dbReference>
<dbReference type="InParanoid" id="A7AQX0"/>
<reference evidence="2" key="2">
    <citation type="journal article" date="2020" name="Data Brief">
        <title>Transcriptome dataset of Babesia bovis life stages within vertebrate and invertebrate hosts.</title>
        <authorList>
            <person name="Ueti M.W."/>
            <person name="Johnson W.C."/>
            <person name="Kappmeyer L.S."/>
            <person name="Herndon D.R."/>
            <person name="Mousel M.R."/>
            <person name="Reif K.E."/>
            <person name="Taus N.S."/>
            <person name="Ifeonu O.O."/>
            <person name="Silva J.C."/>
            <person name="Suarez C.E."/>
            <person name="Brayton K.A."/>
        </authorList>
    </citation>
    <scope>NUCLEOTIDE SEQUENCE [LARGE SCALE GENOMIC DNA]</scope>
</reference>